<accession>A0A163J760</accession>
<sequence>MCDKEEVLPGGNVNEVVRIGNNVHRTTNWSSFVHDLLRHLDKQGFDGAPKFIGIDHSGREILSFIPGEVPGNQYPDFKPYIWSDHALIQSAALLRRYHDAVQGFATTSIQTESEHNPQASGEWDDEVICHNDAALYNIVFRDEVPVALIDFDLAAQGPRIWDMVYMLYTSVPLASFAINYTTGTSIPYRSELHAADRTHRISLFFKSYGIAPPPNMKEWIIRRIKALCDTLTTGAAQGNKAYQKMIDEGHVAHYEKEIQFLQAHFEEWYR</sequence>
<comment type="caution">
    <text evidence="2">The sequence shown here is derived from an EMBL/GenBank/DDBJ whole genome shotgun (WGS) entry which is preliminary data.</text>
</comment>
<dbReference type="SUPFAM" id="SSF56112">
    <property type="entry name" value="Protein kinase-like (PK-like)"/>
    <property type="match status" value="1"/>
</dbReference>
<dbReference type="EMBL" id="LWMH01000001">
    <property type="protein sequence ID" value="KZS46408.1"/>
    <property type="molecule type" value="Genomic_DNA"/>
</dbReference>
<proteinExistence type="predicted"/>
<evidence type="ECO:0000259" key="1">
    <source>
        <dbReference type="Pfam" id="PF01636"/>
    </source>
</evidence>
<reference evidence="2" key="1">
    <citation type="journal article" date="2016" name="Genome Announc.">
        <title>Draft genomes of two strains of Paenibacillus glucanolyticus with capability to degrade lignocellulose.</title>
        <authorList>
            <person name="Mathews S.L."/>
            <person name="Pawlak J."/>
            <person name="Grunden A.M."/>
        </authorList>
    </citation>
    <scope>NUCLEOTIDE SEQUENCE [LARGE SCALE GENOMIC DNA]</scope>
    <source>
        <strain evidence="2">SLM1</strain>
    </source>
</reference>
<dbReference type="GO" id="GO:0016740">
    <property type="term" value="F:transferase activity"/>
    <property type="evidence" value="ECO:0007669"/>
    <property type="project" value="UniProtKB-KW"/>
</dbReference>
<dbReference type="Pfam" id="PF01636">
    <property type="entry name" value="APH"/>
    <property type="match status" value="1"/>
</dbReference>
<dbReference type="InterPro" id="IPR002575">
    <property type="entry name" value="Aminoglycoside_PTrfase"/>
</dbReference>
<name>A0A163J760_9BACL</name>
<dbReference type="Gene3D" id="3.90.1200.10">
    <property type="match status" value="1"/>
</dbReference>
<dbReference type="Proteomes" id="UP000076796">
    <property type="component" value="Unassembled WGS sequence"/>
</dbReference>
<dbReference type="InterPro" id="IPR011009">
    <property type="entry name" value="Kinase-like_dom_sf"/>
</dbReference>
<feature type="domain" description="Aminoglycoside phosphotransferase" evidence="1">
    <location>
        <begin position="123"/>
        <end position="185"/>
    </location>
</feature>
<gene>
    <name evidence="2" type="ORF">AWU65_11015</name>
</gene>
<dbReference type="OrthoDB" id="236897at2"/>
<dbReference type="GeneID" id="97558283"/>
<dbReference type="RefSeq" id="WP_006207599.1">
    <property type="nucleotide sequence ID" value="NZ_CP147845.1"/>
</dbReference>
<keyword evidence="2" id="KW-0808">Transferase</keyword>
<organism evidence="2 3">
    <name type="scientific">Paenibacillus glucanolyticus</name>
    <dbReference type="NCBI Taxonomy" id="59843"/>
    <lineage>
        <taxon>Bacteria</taxon>
        <taxon>Bacillati</taxon>
        <taxon>Bacillota</taxon>
        <taxon>Bacilli</taxon>
        <taxon>Bacillales</taxon>
        <taxon>Paenibacillaceae</taxon>
        <taxon>Paenibacillus</taxon>
    </lineage>
</organism>
<evidence type="ECO:0000313" key="2">
    <source>
        <dbReference type="EMBL" id="KZS46408.1"/>
    </source>
</evidence>
<keyword evidence="3" id="KW-1185">Reference proteome</keyword>
<dbReference type="AlphaFoldDB" id="A0A163J760"/>
<evidence type="ECO:0000313" key="3">
    <source>
        <dbReference type="Proteomes" id="UP000076796"/>
    </source>
</evidence>
<protein>
    <submittedName>
        <fullName evidence="2">Aminoglycoside phosphotransferase</fullName>
    </submittedName>
</protein>